<dbReference type="InterPro" id="IPR050266">
    <property type="entry name" value="AB_hydrolase_sf"/>
</dbReference>
<dbReference type="GO" id="GO:0016787">
    <property type="term" value="F:hydrolase activity"/>
    <property type="evidence" value="ECO:0007669"/>
    <property type="project" value="UniProtKB-KW"/>
</dbReference>
<dbReference type="PRINTS" id="PR00111">
    <property type="entry name" value="ABHYDROLASE"/>
</dbReference>
<name>A0A6J4RCM6_9ACTN</name>
<dbReference type="Pfam" id="PF00561">
    <property type="entry name" value="Abhydrolase_1"/>
    <property type="match status" value="1"/>
</dbReference>
<dbReference type="InterPro" id="IPR029058">
    <property type="entry name" value="AB_hydrolase_fold"/>
</dbReference>
<dbReference type="PANTHER" id="PTHR43798">
    <property type="entry name" value="MONOACYLGLYCEROL LIPASE"/>
    <property type="match status" value="1"/>
</dbReference>
<reference evidence="3" key="1">
    <citation type="submission" date="2020-02" db="EMBL/GenBank/DDBJ databases">
        <authorList>
            <person name="Meier V. D."/>
        </authorList>
    </citation>
    <scope>NUCLEOTIDE SEQUENCE</scope>
    <source>
        <strain evidence="3">AVDCRST_MAG67</strain>
    </source>
</reference>
<evidence type="ECO:0000259" key="2">
    <source>
        <dbReference type="Pfam" id="PF00561"/>
    </source>
</evidence>
<proteinExistence type="predicted"/>
<organism evidence="3">
    <name type="scientific">uncultured Solirubrobacteraceae bacterium</name>
    <dbReference type="NCBI Taxonomy" id="1162706"/>
    <lineage>
        <taxon>Bacteria</taxon>
        <taxon>Bacillati</taxon>
        <taxon>Actinomycetota</taxon>
        <taxon>Thermoleophilia</taxon>
        <taxon>Solirubrobacterales</taxon>
        <taxon>Solirubrobacteraceae</taxon>
        <taxon>environmental samples</taxon>
    </lineage>
</organism>
<gene>
    <name evidence="3" type="ORF">AVDCRST_MAG67-158</name>
</gene>
<evidence type="ECO:0000256" key="1">
    <source>
        <dbReference type="ARBA" id="ARBA00022801"/>
    </source>
</evidence>
<dbReference type="EMBL" id="CADCVQ010000001">
    <property type="protein sequence ID" value="CAA9470393.1"/>
    <property type="molecule type" value="Genomic_DNA"/>
</dbReference>
<dbReference type="AlphaFoldDB" id="A0A6J4RCM6"/>
<evidence type="ECO:0000313" key="3">
    <source>
        <dbReference type="EMBL" id="CAA9470393.1"/>
    </source>
</evidence>
<dbReference type="GO" id="GO:0016020">
    <property type="term" value="C:membrane"/>
    <property type="evidence" value="ECO:0007669"/>
    <property type="project" value="TreeGrafter"/>
</dbReference>
<accession>A0A6J4RCM6</accession>
<dbReference type="Gene3D" id="3.40.50.1820">
    <property type="entry name" value="alpha/beta hydrolase"/>
    <property type="match status" value="1"/>
</dbReference>
<sequence length="297" mass="32660">MDINWREHLRWVRVQDRWMNVVDMGEGPPLIFIHGLSGCWQNWLEQIPHFARDHRVIAVDLPGFGQSEMPAEEISVSGYADAIDALMTEIGIDAARIVGNSMGGFIGAELAIQHSARVERLVLVAAAGLSIESIRTERKTGLRHRAENVVFFSLGHIASRSHQVALRARLRAALLLIVAAHPSKLPGPLAAQQVLGSGKPGFSDALEAMCRYPLRDRLEKISCPTLILWGDKDRLVPVKDAAIFEKLIPDSRKIVYKDTGHVSMMERPARFNEDVQAFLQEAPGEQQPASSAGAAAA</sequence>
<dbReference type="SUPFAM" id="SSF53474">
    <property type="entry name" value="alpha/beta-Hydrolases"/>
    <property type="match status" value="1"/>
</dbReference>
<keyword evidence="1 3" id="KW-0378">Hydrolase</keyword>
<dbReference type="InterPro" id="IPR000073">
    <property type="entry name" value="AB_hydrolase_1"/>
</dbReference>
<protein>
    <submittedName>
        <fullName evidence="3">Alpha/beta hydrolase fold</fullName>
    </submittedName>
</protein>
<feature type="domain" description="AB hydrolase-1" evidence="2">
    <location>
        <begin position="28"/>
        <end position="268"/>
    </location>
</feature>
<dbReference type="PANTHER" id="PTHR43798:SF31">
    <property type="entry name" value="AB HYDROLASE SUPERFAMILY PROTEIN YCLE"/>
    <property type="match status" value="1"/>
</dbReference>